<feature type="transmembrane region" description="Helical" evidence="4">
    <location>
        <begin position="362"/>
        <end position="382"/>
    </location>
</feature>
<feature type="transmembrane region" description="Helical" evidence="4">
    <location>
        <begin position="46"/>
        <end position="64"/>
    </location>
</feature>
<dbReference type="Pfam" id="PF07690">
    <property type="entry name" value="MFS_1"/>
    <property type="match status" value="1"/>
</dbReference>
<dbReference type="PANTHER" id="PTHR42910:SF1">
    <property type="entry name" value="MAJOR FACILITATOR SUPERFAMILY (MFS) PROFILE DOMAIN-CONTAINING PROTEIN"/>
    <property type="match status" value="1"/>
</dbReference>
<sequence>MTSKLSNPVLYLMSISAGLVVANLYYNQPLLHLISVTFNVTESAVSNVALFTQLGYALGLLFVIPLGDKVSNHKILKFDFLLMVISLVAAGLSKSLLLLIISSFCIGFTSAIPQLFVPMAAQLADEKGRGRAIGIVMSGLLIGILGSRIISGFVGDLFGWRVMYYAGAVIMVALFALLRWKLPKLTPQYKGTYGELMSSLWYYFKTEPSLRLAALRGGLAFAGLSAFWTTLVFLMEDNFGYGSSITGAFGLVGIVGALAATVVGKLNNRFNKNHIITFSVILLIISWVIFLFSDFSIIGLVIGVILVDLGLQALHITNQNIIFSKNPEARNRVNTIYMVGFFIGGALGTTLGALAWEHYSWNGVSLLGLSLSIVIALVHLIFKKKTLS</sequence>
<dbReference type="Proteomes" id="UP000248987">
    <property type="component" value="Unassembled WGS sequence"/>
</dbReference>
<dbReference type="PANTHER" id="PTHR42910">
    <property type="entry name" value="TRANSPORTER SCO4007-RELATED"/>
    <property type="match status" value="1"/>
</dbReference>
<dbReference type="GO" id="GO:0022857">
    <property type="term" value="F:transmembrane transporter activity"/>
    <property type="evidence" value="ECO:0007669"/>
    <property type="project" value="InterPro"/>
</dbReference>
<proteinExistence type="predicted"/>
<keyword evidence="2 4" id="KW-1133">Transmembrane helix</keyword>
<comment type="caution">
    <text evidence="6">The sequence shown here is derived from an EMBL/GenBank/DDBJ whole genome shotgun (WGS) entry which is preliminary data.</text>
</comment>
<evidence type="ECO:0000256" key="3">
    <source>
        <dbReference type="ARBA" id="ARBA00023136"/>
    </source>
</evidence>
<evidence type="ECO:0000313" key="6">
    <source>
        <dbReference type="EMBL" id="RAJ24787.1"/>
    </source>
</evidence>
<feature type="transmembrane region" description="Helical" evidence="4">
    <location>
        <begin position="162"/>
        <end position="180"/>
    </location>
</feature>
<dbReference type="AlphaFoldDB" id="A0A1A7R2E9"/>
<keyword evidence="3 4" id="KW-0472">Membrane</keyword>
<reference evidence="6 7" key="1">
    <citation type="submission" date="2018-06" db="EMBL/GenBank/DDBJ databases">
        <title>Genomic Encyclopedia of Archaeal and Bacterial Type Strains, Phase II (KMG-II): from individual species to whole genera.</title>
        <authorList>
            <person name="Goeker M."/>
        </authorList>
    </citation>
    <scope>NUCLEOTIDE SEQUENCE [LARGE SCALE GENOMIC DNA]</scope>
    <source>
        <strain evidence="6 7">DSM 12408</strain>
    </source>
</reference>
<feature type="transmembrane region" description="Helical" evidence="4">
    <location>
        <begin position="336"/>
        <end position="356"/>
    </location>
</feature>
<evidence type="ECO:0000313" key="7">
    <source>
        <dbReference type="Proteomes" id="UP000248987"/>
    </source>
</evidence>
<dbReference type="InterPro" id="IPR011701">
    <property type="entry name" value="MFS"/>
</dbReference>
<dbReference type="InterPro" id="IPR036259">
    <property type="entry name" value="MFS_trans_sf"/>
</dbReference>
<protein>
    <submittedName>
        <fullName evidence="6">Putative MFS family arabinose efflux permease</fullName>
    </submittedName>
</protein>
<dbReference type="RefSeq" id="WP_066435538.1">
    <property type="nucleotide sequence ID" value="NZ_LZRN01000027.1"/>
</dbReference>
<feature type="transmembrane region" description="Helical" evidence="4">
    <location>
        <begin position="98"/>
        <end position="120"/>
    </location>
</feature>
<gene>
    <name evidence="6" type="ORF">LX77_01783</name>
</gene>
<organism evidence="6 7">
    <name type="scientific">Gelidibacter algens</name>
    <dbReference type="NCBI Taxonomy" id="49280"/>
    <lineage>
        <taxon>Bacteria</taxon>
        <taxon>Pseudomonadati</taxon>
        <taxon>Bacteroidota</taxon>
        <taxon>Flavobacteriia</taxon>
        <taxon>Flavobacteriales</taxon>
        <taxon>Flavobacteriaceae</taxon>
        <taxon>Gelidibacter</taxon>
    </lineage>
</organism>
<evidence type="ECO:0000256" key="1">
    <source>
        <dbReference type="ARBA" id="ARBA00022692"/>
    </source>
</evidence>
<feature type="transmembrane region" description="Helical" evidence="4">
    <location>
        <begin position="76"/>
        <end position="92"/>
    </location>
</feature>
<feature type="domain" description="Major facilitator superfamily (MFS) profile" evidence="5">
    <location>
        <begin position="9"/>
        <end position="387"/>
    </location>
</feature>
<keyword evidence="1 4" id="KW-0812">Transmembrane</keyword>
<dbReference type="SUPFAM" id="SSF103473">
    <property type="entry name" value="MFS general substrate transporter"/>
    <property type="match status" value="1"/>
</dbReference>
<feature type="transmembrane region" description="Helical" evidence="4">
    <location>
        <begin position="132"/>
        <end position="150"/>
    </location>
</feature>
<dbReference type="InterPro" id="IPR020846">
    <property type="entry name" value="MFS_dom"/>
</dbReference>
<feature type="transmembrane region" description="Helical" evidence="4">
    <location>
        <begin position="9"/>
        <end position="26"/>
    </location>
</feature>
<feature type="transmembrane region" description="Helical" evidence="4">
    <location>
        <begin position="241"/>
        <end position="263"/>
    </location>
</feature>
<keyword evidence="7" id="KW-1185">Reference proteome</keyword>
<dbReference type="STRING" id="49280.A9996_12705"/>
<evidence type="ECO:0000259" key="5">
    <source>
        <dbReference type="PROSITE" id="PS50850"/>
    </source>
</evidence>
<dbReference type="OrthoDB" id="9815356at2"/>
<feature type="transmembrane region" description="Helical" evidence="4">
    <location>
        <begin position="298"/>
        <end position="316"/>
    </location>
</feature>
<dbReference type="EMBL" id="QLLQ01000005">
    <property type="protein sequence ID" value="RAJ24787.1"/>
    <property type="molecule type" value="Genomic_DNA"/>
</dbReference>
<name>A0A1A7R2E9_9FLAO</name>
<feature type="transmembrane region" description="Helical" evidence="4">
    <location>
        <begin position="275"/>
        <end position="292"/>
    </location>
</feature>
<accession>A0A1A7R2E9</accession>
<evidence type="ECO:0000256" key="4">
    <source>
        <dbReference type="SAM" id="Phobius"/>
    </source>
</evidence>
<dbReference type="PROSITE" id="PS50850">
    <property type="entry name" value="MFS"/>
    <property type="match status" value="1"/>
</dbReference>
<dbReference type="CDD" id="cd17324">
    <property type="entry name" value="MFS_NepI_like"/>
    <property type="match status" value="1"/>
</dbReference>
<feature type="transmembrane region" description="Helical" evidence="4">
    <location>
        <begin position="213"/>
        <end position="235"/>
    </location>
</feature>
<dbReference type="Gene3D" id="1.20.1250.20">
    <property type="entry name" value="MFS general substrate transporter like domains"/>
    <property type="match status" value="1"/>
</dbReference>
<evidence type="ECO:0000256" key="2">
    <source>
        <dbReference type="ARBA" id="ARBA00022989"/>
    </source>
</evidence>